<proteinExistence type="predicted"/>
<evidence type="ECO:0000313" key="1">
    <source>
        <dbReference type="EMBL" id="GGF04360.1"/>
    </source>
</evidence>
<dbReference type="EMBL" id="BMIT01000013">
    <property type="protein sequence ID" value="GGF04360.1"/>
    <property type="molecule type" value="Genomic_DNA"/>
</dbReference>
<comment type="caution">
    <text evidence="1">The sequence shown here is derived from an EMBL/GenBank/DDBJ whole genome shotgun (WGS) entry which is preliminary data.</text>
</comment>
<dbReference type="Proteomes" id="UP000638462">
    <property type="component" value="Unassembled WGS sequence"/>
</dbReference>
<organism evidence="1 2">
    <name type="scientific">Pseudoalteromonas gelatinilytica</name>
    <dbReference type="NCBI Taxonomy" id="1703256"/>
    <lineage>
        <taxon>Bacteria</taxon>
        <taxon>Pseudomonadati</taxon>
        <taxon>Pseudomonadota</taxon>
        <taxon>Gammaproteobacteria</taxon>
        <taxon>Alteromonadales</taxon>
        <taxon>Pseudoalteromonadaceae</taxon>
        <taxon>Pseudoalteromonas</taxon>
    </lineage>
</organism>
<protein>
    <submittedName>
        <fullName evidence="1">Uncharacterized protein</fullName>
    </submittedName>
</protein>
<dbReference type="RefSeq" id="WP_188730262.1">
    <property type="nucleotide sequence ID" value="NZ_BMIT01000013.1"/>
</dbReference>
<evidence type="ECO:0000313" key="2">
    <source>
        <dbReference type="Proteomes" id="UP000638462"/>
    </source>
</evidence>
<keyword evidence="2" id="KW-1185">Reference proteome</keyword>
<reference evidence="2" key="1">
    <citation type="journal article" date="2019" name="Int. J. Syst. Evol. Microbiol.">
        <title>The Global Catalogue of Microorganisms (GCM) 10K type strain sequencing project: providing services to taxonomists for standard genome sequencing and annotation.</title>
        <authorList>
            <consortium name="The Broad Institute Genomics Platform"/>
            <consortium name="The Broad Institute Genome Sequencing Center for Infectious Disease"/>
            <person name="Wu L."/>
            <person name="Ma J."/>
        </authorList>
    </citation>
    <scope>NUCLEOTIDE SEQUENCE [LARGE SCALE GENOMIC DNA]</scope>
    <source>
        <strain evidence="2">CGMCC 1.15394</strain>
    </source>
</reference>
<name>A0ABQ1TUY8_9GAMM</name>
<accession>A0ABQ1TUY8</accession>
<sequence length="166" mass="18686">MNTLEELKAHSPNCFSNFVLKSLELPQLQLDELFVSKAVHCKCGHDAYSVLGHKEVEVKGFFRKRENVNILPPIYLECLNCGSVQLIFDPEKYGWDGINGDNANVVGKGKPAPLGFEGKVAILYSYQGLENYVDISSEFGRDMFDTFGLYIYNHNKLEPIINCECA</sequence>
<gene>
    <name evidence="1" type="ORF">GCM10008027_31750</name>
</gene>